<evidence type="ECO:0000313" key="3">
    <source>
        <dbReference type="Proteomes" id="UP000266649"/>
    </source>
</evidence>
<keyword evidence="3" id="KW-1185">Reference proteome</keyword>
<dbReference type="OrthoDB" id="9969172at2"/>
<accession>A0A398BKV7</accession>
<evidence type="ECO:0000313" key="2">
    <source>
        <dbReference type="EMBL" id="RID89611.1"/>
    </source>
</evidence>
<name>A0A398BKV7_9RHOB</name>
<feature type="compositionally biased region" description="Basic and acidic residues" evidence="1">
    <location>
        <begin position="32"/>
        <end position="54"/>
    </location>
</feature>
<sequence>MTRKAAARTQHETGAAREETEQGTGRMARPAENARDTKEPGRRLQKRVRQDGRADQTGTQPDAMGTISAERAQWLEMIRALARGAAQLEHAAALRQRQVEANETGERE</sequence>
<comment type="caution">
    <text evidence="2">The sequence shown here is derived from an EMBL/GenBank/DDBJ whole genome shotgun (WGS) entry which is preliminary data.</text>
</comment>
<gene>
    <name evidence="2" type="ORF">D2N39_22350</name>
</gene>
<feature type="region of interest" description="Disordered" evidence="1">
    <location>
        <begin position="1"/>
        <end position="66"/>
    </location>
</feature>
<organism evidence="2 3">
    <name type="scientific">Gemmobacter lutimaris</name>
    <dbReference type="NCBI Taxonomy" id="2306023"/>
    <lineage>
        <taxon>Bacteria</taxon>
        <taxon>Pseudomonadati</taxon>
        <taxon>Pseudomonadota</taxon>
        <taxon>Alphaproteobacteria</taxon>
        <taxon>Rhodobacterales</taxon>
        <taxon>Paracoccaceae</taxon>
        <taxon>Gemmobacter</taxon>
    </lineage>
</organism>
<dbReference type="EMBL" id="QXXQ01000044">
    <property type="protein sequence ID" value="RID89611.1"/>
    <property type="molecule type" value="Genomic_DNA"/>
</dbReference>
<dbReference type="Proteomes" id="UP000266649">
    <property type="component" value="Unassembled WGS sequence"/>
</dbReference>
<dbReference type="AlphaFoldDB" id="A0A398BKV7"/>
<reference evidence="2 3" key="1">
    <citation type="submission" date="2018-09" db="EMBL/GenBank/DDBJ databases">
        <title>Gemmobacter lutimaris sp. nov., a marine bacterium isolated from tidal flat.</title>
        <authorList>
            <person name="Lee D.W."/>
            <person name="Yoo Y."/>
            <person name="Kim J.-J."/>
            <person name="Kim B.S."/>
        </authorList>
    </citation>
    <scope>NUCLEOTIDE SEQUENCE [LARGE SCALE GENOMIC DNA]</scope>
    <source>
        <strain evidence="2 3">YJ-T1-11</strain>
    </source>
</reference>
<protein>
    <submittedName>
        <fullName evidence="2">Uncharacterized protein</fullName>
    </submittedName>
</protein>
<evidence type="ECO:0000256" key="1">
    <source>
        <dbReference type="SAM" id="MobiDB-lite"/>
    </source>
</evidence>
<dbReference type="RefSeq" id="WP_119136910.1">
    <property type="nucleotide sequence ID" value="NZ_QXXQ01000044.1"/>
</dbReference>
<feature type="compositionally biased region" description="Basic and acidic residues" evidence="1">
    <location>
        <begin position="9"/>
        <end position="20"/>
    </location>
</feature>
<proteinExistence type="predicted"/>